<proteinExistence type="predicted"/>
<protein>
    <submittedName>
        <fullName evidence="1">Uncharacterized protein</fullName>
    </submittedName>
</protein>
<gene>
    <name evidence="1" type="ORF">KEG57_10845</name>
</gene>
<accession>A0A9X3WZ19</accession>
<dbReference type="Proteomes" id="UP001151081">
    <property type="component" value="Unassembled WGS sequence"/>
</dbReference>
<dbReference type="RefSeq" id="WP_272419650.1">
    <property type="nucleotide sequence ID" value="NZ_JAGTJJ010000003.1"/>
</dbReference>
<name>A0A9X3WZ19_9BACT</name>
<organism evidence="1 2">
    <name type="scientific">Polyangium jinanense</name>
    <dbReference type="NCBI Taxonomy" id="2829994"/>
    <lineage>
        <taxon>Bacteria</taxon>
        <taxon>Pseudomonadati</taxon>
        <taxon>Myxococcota</taxon>
        <taxon>Polyangia</taxon>
        <taxon>Polyangiales</taxon>
        <taxon>Polyangiaceae</taxon>
        <taxon>Polyangium</taxon>
    </lineage>
</organism>
<evidence type="ECO:0000313" key="1">
    <source>
        <dbReference type="EMBL" id="MDC3980997.1"/>
    </source>
</evidence>
<sequence>MHVAFVVHMVKGSDADTLLSEETKRDTQAVVMSLEDAGKMGFSTSGITTKPGQEVNIIVVARRDAQWVRRQIEAHDHVAGFHEVDVNLA</sequence>
<dbReference type="EMBL" id="JAGTJJ010000003">
    <property type="protein sequence ID" value="MDC3980997.1"/>
    <property type="molecule type" value="Genomic_DNA"/>
</dbReference>
<reference evidence="1 2" key="1">
    <citation type="submission" date="2021-04" db="EMBL/GenBank/DDBJ databases">
        <title>Genome analysis of Polyangium sp.</title>
        <authorList>
            <person name="Li Y."/>
            <person name="Wang J."/>
        </authorList>
    </citation>
    <scope>NUCLEOTIDE SEQUENCE [LARGE SCALE GENOMIC DNA]</scope>
    <source>
        <strain evidence="1 2">SDU14</strain>
    </source>
</reference>
<keyword evidence="2" id="KW-1185">Reference proteome</keyword>
<dbReference type="AlphaFoldDB" id="A0A9X3WZ19"/>
<comment type="caution">
    <text evidence="1">The sequence shown here is derived from an EMBL/GenBank/DDBJ whole genome shotgun (WGS) entry which is preliminary data.</text>
</comment>
<evidence type="ECO:0000313" key="2">
    <source>
        <dbReference type="Proteomes" id="UP001151081"/>
    </source>
</evidence>